<evidence type="ECO:0000259" key="6">
    <source>
        <dbReference type="PROSITE" id="PS50929"/>
    </source>
</evidence>
<dbReference type="PROSITE" id="PS50929">
    <property type="entry name" value="ABC_TM1F"/>
    <property type="match status" value="1"/>
</dbReference>
<dbReference type="InterPro" id="IPR011527">
    <property type="entry name" value="ABC1_TM_dom"/>
</dbReference>
<keyword evidence="3 5" id="KW-1133">Transmembrane helix</keyword>
<feature type="domain" description="ABC transmembrane type-1" evidence="6">
    <location>
        <begin position="1"/>
        <end position="59"/>
    </location>
</feature>
<evidence type="ECO:0000256" key="1">
    <source>
        <dbReference type="ARBA" id="ARBA00004651"/>
    </source>
</evidence>
<gene>
    <name evidence="7" type="ORF">GV794_29140</name>
</gene>
<sequence length="59" mass="6434">MRNTGFSSRLADASIRVIGVAHAQMEFTAAIVTPILTLGYLFLVDWRLALALLAPLALY</sequence>
<dbReference type="Proteomes" id="UP000470876">
    <property type="component" value="Unassembled WGS sequence"/>
</dbReference>
<evidence type="ECO:0000256" key="3">
    <source>
        <dbReference type="ARBA" id="ARBA00022989"/>
    </source>
</evidence>
<evidence type="ECO:0000313" key="8">
    <source>
        <dbReference type="Proteomes" id="UP000470876"/>
    </source>
</evidence>
<dbReference type="SUPFAM" id="SSF90123">
    <property type="entry name" value="ABC transporter transmembrane region"/>
    <property type="match status" value="1"/>
</dbReference>
<reference evidence="7 8" key="1">
    <citation type="submission" date="2020-01" db="EMBL/GenBank/DDBJ databases">
        <title>Genetics and antimicrobial susceptibilities of Nocardia species isolated from the soil; a comparison with species isolated from humans.</title>
        <authorList>
            <person name="Carrasco G."/>
            <person name="Monzon S."/>
            <person name="Sansegundo M."/>
            <person name="Garcia E."/>
            <person name="Garrido N."/>
            <person name="Medina M.J."/>
            <person name="Villalon P."/>
            <person name="Ramirez-Arocha A.C."/>
            <person name="Jimenez P."/>
            <person name="Cuesta I."/>
            <person name="Valdezate S."/>
        </authorList>
    </citation>
    <scope>NUCLEOTIDE SEQUENCE [LARGE SCALE GENOMIC DNA]</scope>
    <source>
        <strain evidence="7 8">CNM20110649</strain>
    </source>
</reference>
<keyword evidence="2 5" id="KW-0812">Transmembrane</keyword>
<proteinExistence type="predicted"/>
<accession>A0ABX0CTL6</accession>
<dbReference type="InterPro" id="IPR036640">
    <property type="entry name" value="ABC1_TM_sf"/>
</dbReference>
<evidence type="ECO:0000256" key="2">
    <source>
        <dbReference type="ARBA" id="ARBA00022692"/>
    </source>
</evidence>
<feature type="non-terminal residue" evidence="7">
    <location>
        <position position="59"/>
    </location>
</feature>
<organism evidence="7 8">
    <name type="scientific">Nocardia cyriacigeorgica</name>
    <dbReference type="NCBI Taxonomy" id="135487"/>
    <lineage>
        <taxon>Bacteria</taxon>
        <taxon>Bacillati</taxon>
        <taxon>Actinomycetota</taxon>
        <taxon>Actinomycetes</taxon>
        <taxon>Mycobacteriales</taxon>
        <taxon>Nocardiaceae</taxon>
        <taxon>Nocardia</taxon>
    </lineage>
</organism>
<dbReference type="EMBL" id="JAAGUX010000226">
    <property type="protein sequence ID" value="NEW59649.1"/>
    <property type="molecule type" value="Genomic_DNA"/>
</dbReference>
<evidence type="ECO:0000256" key="5">
    <source>
        <dbReference type="SAM" id="Phobius"/>
    </source>
</evidence>
<feature type="transmembrane region" description="Helical" evidence="5">
    <location>
        <begin position="35"/>
        <end position="58"/>
    </location>
</feature>
<keyword evidence="4 5" id="KW-0472">Membrane</keyword>
<protein>
    <recommendedName>
        <fullName evidence="6">ABC transmembrane type-1 domain-containing protein</fullName>
    </recommendedName>
</protein>
<name>A0ABX0CTL6_9NOCA</name>
<evidence type="ECO:0000313" key="7">
    <source>
        <dbReference type="EMBL" id="NEW59649.1"/>
    </source>
</evidence>
<evidence type="ECO:0000256" key="4">
    <source>
        <dbReference type="ARBA" id="ARBA00023136"/>
    </source>
</evidence>
<comment type="subcellular location">
    <subcellularLocation>
        <location evidence="1">Cell membrane</location>
        <topology evidence="1">Multi-pass membrane protein</topology>
    </subcellularLocation>
</comment>
<keyword evidence="8" id="KW-1185">Reference proteome</keyword>
<comment type="caution">
    <text evidence="7">The sequence shown here is derived from an EMBL/GenBank/DDBJ whole genome shotgun (WGS) entry which is preliminary data.</text>
</comment>